<reference evidence="2 3" key="1">
    <citation type="journal article" date="2018" name="PLoS ONE">
        <title>The draft genome of Kipferlia bialata reveals reductive genome evolution in fornicate parasites.</title>
        <authorList>
            <person name="Tanifuji G."/>
            <person name="Takabayashi S."/>
            <person name="Kume K."/>
            <person name="Takagi M."/>
            <person name="Nakayama T."/>
            <person name="Kamikawa R."/>
            <person name="Inagaki Y."/>
            <person name="Hashimoto T."/>
        </authorList>
    </citation>
    <scope>NUCLEOTIDE SEQUENCE [LARGE SCALE GENOMIC DNA]</scope>
    <source>
        <strain evidence="2">NY0173</strain>
    </source>
</reference>
<evidence type="ECO:0000313" key="3">
    <source>
        <dbReference type="Proteomes" id="UP000265618"/>
    </source>
</evidence>
<sequence length="234" mass="26806">MAFTYPYLVRQLCDIAAEHLPELDVQTYQYIAPIEPQNIAVKPPVPCIKVQIAAGSGMHDMPILDSEEFEKLVTKKRKRTIKLPIPEWLLADYVPEPNPDCKGVRRWPTLSKEHSRHSTYTHCNMQCYVFMREKKAPIIKRGRPKISIKPVSIPTSSIPEPQAALPPPPIEPKRERQMERERERETVVPEGERGRERGTLQIELCIKGRESIILKRPAVEAFTELLLRALSGSE</sequence>
<accession>A0A9K3GJJ0</accession>
<feature type="region of interest" description="Disordered" evidence="1">
    <location>
        <begin position="150"/>
        <end position="194"/>
    </location>
</feature>
<protein>
    <submittedName>
        <fullName evidence="2">Uncharacterized protein</fullName>
    </submittedName>
</protein>
<dbReference type="EMBL" id="BDIP01002375">
    <property type="protein sequence ID" value="GIQ86204.1"/>
    <property type="molecule type" value="Genomic_DNA"/>
</dbReference>
<gene>
    <name evidence="2" type="ORF">KIPB_008010</name>
</gene>
<feature type="compositionally biased region" description="Basic and acidic residues" evidence="1">
    <location>
        <begin position="171"/>
        <end position="194"/>
    </location>
</feature>
<dbReference type="Proteomes" id="UP000265618">
    <property type="component" value="Unassembled WGS sequence"/>
</dbReference>
<dbReference type="AlphaFoldDB" id="A0A9K3GJJ0"/>
<keyword evidence="3" id="KW-1185">Reference proteome</keyword>
<organism evidence="2 3">
    <name type="scientific">Kipferlia bialata</name>
    <dbReference type="NCBI Taxonomy" id="797122"/>
    <lineage>
        <taxon>Eukaryota</taxon>
        <taxon>Metamonada</taxon>
        <taxon>Carpediemonas-like organisms</taxon>
        <taxon>Kipferlia</taxon>
    </lineage>
</organism>
<evidence type="ECO:0000256" key="1">
    <source>
        <dbReference type="SAM" id="MobiDB-lite"/>
    </source>
</evidence>
<name>A0A9K3GJJ0_9EUKA</name>
<comment type="caution">
    <text evidence="2">The sequence shown here is derived from an EMBL/GenBank/DDBJ whole genome shotgun (WGS) entry which is preliminary data.</text>
</comment>
<evidence type="ECO:0000313" key="2">
    <source>
        <dbReference type="EMBL" id="GIQ86204.1"/>
    </source>
</evidence>
<proteinExistence type="predicted"/>